<evidence type="ECO:0000313" key="10">
    <source>
        <dbReference type="Proteomes" id="UP000823637"/>
    </source>
</evidence>
<comment type="subcellular location">
    <subcellularLocation>
        <location evidence="1">Cell membrane</location>
        <topology evidence="1">Multi-pass membrane protein</topology>
    </subcellularLocation>
</comment>
<proteinExistence type="inferred from homology"/>
<dbReference type="Proteomes" id="UP000823637">
    <property type="component" value="Unassembled WGS sequence"/>
</dbReference>
<evidence type="ECO:0000256" key="3">
    <source>
        <dbReference type="ARBA" id="ARBA00022448"/>
    </source>
</evidence>
<keyword evidence="5 8" id="KW-0812">Transmembrane</keyword>
<protein>
    <submittedName>
        <fullName evidence="9">AI-2E family transporter</fullName>
    </submittedName>
</protein>
<evidence type="ECO:0000256" key="6">
    <source>
        <dbReference type="ARBA" id="ARBA00022989"/>
    </source>
</evidence>
<keyword evidence="7 8" id="KW-0472">Membrane</keyword>
<keyword evidence="3" id="KW-0813">Transport</keyword>
<evidence type="ECO:0000256" key="2">
    <source>
        <dbReference type="ARBA" id="ARBA00009773"/>
    </source>
</evidence>
<feature type="transmembrane region" description="Helical" evidence="8">
    <location>
        <begin position="221"/>
        <end position="249"/>
    </location>
</feature>
<keyword evidence="4" id="KW-1003">Cell membrane</keyword>
<dbReference type="Pfam" id="PF01594">
    <property type="entry name" value="AI-2E_transport"/>
    <property type="match status" value="1"/>
</dbReference>
<feature type="transmembrane region" description="Helical" evidence="8">
    <location>
        <begin position="160"/>
        <end position="178"/>
    </location>
</feature>
<dbReference type="AlphaFoldDB" id="A0A9D9EH26"/>
<feature type="transmembrane region" description="Helical" evidence="8">
    <location>
        <begin position="69"/>
        <end position="89"/>
    </location>
</feature>
<dbReference type="PANTHER" id="PTHR21716:SF53">
    <property type="entry name" value="PERMEASE PERM-RELATED"/>
    <property type="match status" value="1"/>
</dbReference>
<dbReference type="PRINTS" id="PR00173">
    <property type="entry name" value="EDTRNSPORT"/>
</dbReference>
<evidence type="ECO:0000313" key="9">
    <source>
        <dbReference type="EMBL" id="MBO8447403.1"/>
    </source>
</evidence>
<evidence type="ECO:0000256" key="5">
    <source>
        <dbReference type="ARBA" id="ARBA00022692"/>
    </source>
</evidence>
<keyword evidence="6 8" id="KW-1133">Transmembrane helix</keyword>
<accession>A0A9D9EH26</accession>
<organism evidence="9 10">
    <name type="scientific">Candidatus Enterocola intestinipullorum</name>
    <dbReference type="NCBI Taxonomy" id="2840783"/>
    <lineage>
        <taxon>Bacteria</taxon>
        <taxon>Pseudomonadati</taxon>
        <taxon>Bacteroidota</taxon>
        <taxon>Bacteroidia</taxon>
        <taxon>Bacteroidales</taxon>
        <taxon>Candidatus Enterocola</taxon>
    </lineage>
</organism>
<dbReference type="GO" id="GO:0055085">
    <property type="term" value="P:transmembrane transport"/>
    <property type="evidence" value="ECO:0007669"/>
    <property type="project" value="TreeGrafter"/>
</dbReference>
<dbReference type="EMBL" id="JADIMR010000099">
    <property type="protein sequence ID" value="MBO8447403.1"/>
    <property type="molecule type" value="Genomic_DNA"/>
</dbReference>
<evidence type="ECO:0000256" key="7">
    <source>
        <dbReference type="ARBA" id="ARBA00023136"/>
    </source>
</evidence>
<gene>
    <name evidence="9" type="ORF">IAC32_06635</name>
</gene>
<dbReference type="InterPro" id="IPR002549">
    <property type="entry name" value="AI-2E-like"/>
</dbReference>
<sequence length="379" mass="42186">MALFSKPFNLDRTVRLTLGMIVLVVSALLIDRLSGVLLPFFAAWLVAYMLNPIVDFVQYKLKVKNRLASVLIVLLLLIGVVAGVVALAANSVQSEIQKMHLMTQQYLQSSTAAETPPIVQEYLRKLFNSIDLPALMDFGNLENLLDYVIPKAFDIVSSSLQYIAGLVVVFFFVLYMFFIMNDFHTLSQEWINLVPKKYRLFAKQMVHDLAQGMDTYFRRQALISLIVGILFSIGFAILGLPMSVAMGMLVGLLNMIPYMHTLGIIPPIIVALVQSSQGGTGFWMMVIWIIVVFCVIQVILDGFLTPKIMGQATGLRPAVILLSLTVWGALLGITGMIIALPVTTMLTSYYRHYIINQGTVEEMADETGRNQPGKPIRKS</sequence>
<feature type="transmembrane region" description="Helical" evidence="8">
    <location>
        <begin position="36"/>
        <end position="57"/>
    </location>
</feature>
<feature type="transmembrane region" description="Helical" evidence="8">
    <location>
        <begin position="255"/>
        <end position="273"/>
    </location>
</feature>
<name>A0A9D9EH26_9BACT</name>
<reference evidence="9" key="2">
    <citation type="journal article" date="2021" name="PeerJ">
        <title>Extensive microbial diversity within the chicken gut microbiome revealed by metagenomics and culture.</title>
        <authorList>
            <person name="Gilroy R."/>
            <person name="Ravi A."/>
            <person name="Getino M."/>
            <person name="Pursley I."/>
            <person name="Horton D.L."/>
            <person name="Alikhan N.F."/>
            <person name="Baker D."/>
            <person name="Gharbi K."/>
            <person name="Hall N."/>
            <person name="Watson M."/>
            <person name="Adriaenssens E.M."/>
            <person name="Foster-Nyarko E."/>
            <person name="Jarju S."/>
            <person name="Secka A."/>
            <person name="Antonio M."/>
            <person name="Oren A."/>
            <person name="Chaudhuri R.R."/>
            <person name="La Ragione R."/>
            <person name="Hildebrand F."/>
            <person name="Pallen M.J."/>
        </authorList>
    </citation>
    <scope>NUCLEOTIDE SEQUENCE</scope>
    <source>
        <strain evidence="9">D3-1215</strain>
    </source>
</reference>
<evidence type="ECO:0000256" key="1">
    <source>
        <dbReference type="ARBA" id="ARBA00004651"/>
    </source>
</evidence>
<evidence type="ECO:0000256" key="4">
    <source>
        <dbReference type="ARBA" id="ARBA00022475"/>
    </source>
</evidence>
<comment type="caution">
    <text evidence="9">The sequence shown here is derived from an EMBL/GenBank/DDBJ whole genome shotgun (WGS) entry which is preliminary data.</text>
</comment>
<dbReference type="PANTHER" id="PTHR21716">
    <property type="entry name" value="TRANSMEMBRANE PROTEIN"/>
    <property type="match status" value="1"/>
</dbReference>
<evidence type="ECO:0000256" key="8">
    <source>
        <dbReference type="SAM" id="Phobius"/>
    </source>
</evidence>
<feature type="transmembrane region" description="Helical" evidence="8">
    <location>
        <begin position="12"/>
        <end position="30"/>
    </location>
</feature>
<comment type="similarity">
    <text evidence="2">Belongs to the autoinducer-2 exporter (AI-2E) (TC 2.A.86) family.</text>
</comment>
<feature type="transmembrane region" description="Helical" evidence="8">
    <location>
        <begin position="320"/>
        <end position="342"/>
    </location>
</feature>
<feature type="transmembrane region" description="Helical" evidence="8">
    <location>
        <begin position="280"/>
        <end position="300"/>
    </location>
</feature>
<reference evidence="9" key="1">
    <citation type="submission" date="2020-10" db="EMBL/GenBank/DDBJ databases">
        <authorList>
            <person name="Gilroy R."/>
        </authorList>
    </citation>
    <scope>NUCLEOTIDE SEQUENCE</scope>
    <source>
        <strain evidence="9">D3-1215</strain>
    </source>
</reference>
<dbReference type="GO" id="GO:0005886">
    <property type="term" value="C:plasma membrane"/>
    <property type="evidence" value="ECO:0007669"/>
    <property type="project" value="UniProtKB-SubCell"/>
</dbReference>